<gene>
    <name evidence="5" type="ORF">WMY93_016837</name>
</gene>
<dbReference type="Pfam" id="PF12796">
    <property type="entry name" value="Ank_2"/>
    <property type="match status" value="1"/>
</dbReference>
<organism evidence="5 6">
    <name type="scientific">Mugilogobius chulae</name>
    <name type="common">yellowstripe goby</name>
    <dbReference type="NCBI Taxonomy" id="88201"/>
    <lineage>
        <taxon>Eukaryota</taxon>
        <taxon>Metazoa</taxon>
        <taxon>Chordata</taxon>
        <taxon>Craniata</taxon>
        <taxon>Vertebrata</taxon>
        <taxon>Euteleostomi</taxon>
        <taxon>Actinopterygii</taxon>
        <taxon>Neopterygii</taxon>
        <taxon>Teleostei</taxon>
        <taxon>Neoteleostei</taxon>
        <taxon>Acanthomorphata</taxon>
        <taxon>Gobiaria</taxon>
        <taxon>Gobiiformes</taxon>
        <taxon>Gobioidei</taxon>
        <taxon>Gobiidae</taxon>
        <taxon>Gobionellinae</taxon>
        <taxon>Mugilogobius</taxon>
    </lineage>
</organism>
<name>A0AAW0NLG5_9GOBI</name>
<evidence type="ECO:0000256" key="4">
    <source>
        <dbReference type="SAM" id="MobiDB-lite"/>
    </source>
</evidence>
<evidence type="ECO:0000313" key="5">
    <source>
        <dbReference type="EMBL" id="KAK7904230.1"/>
    </source>
</evidence>
<evidence type="ECO:0000256" key="2">
    <source>
        <dbReference type="ARBA" id="ARBA00023043"/>
    </source>
</evidence>
<dbReference type="Gene3D" id="1.25.40.20">
    <property type="entry name" value="Ankyrin repeat-containing domain"/>
    <property type="match status" value="1"/>
</dbReference>
<dbReference type="EMBL" id="JBBPFD010000012">
    <property type="protein sequence ID" value="KAK7904230.1"/>
    <property type="molecule type" value="Genomic_DNA"/>
</dbReference>
<feature type="region of interest" description="Disordered" evidence="4">
    <location>
        <begin position="110"/>
        <end position="137"/>
    </location>
</feature>
<dbReference type="PROSITE" id="PS50088">
    <property type="entry name" value="ANK_REPEAT"/>
    <property type="match status" value="1"/>
</dbReference>
<dbReference type="InterPro" id="IPR036770">
    <property type="entry name" value="Ankyrin_rpt-contain_sf"/>
</dbReference>
<feature type="repeat" description="ANK" evidence="3">
    <location>
        <begin position="41"/>
        <end position="73"/>
    </location>
</feature>
<keyword evidence="6" id="KW-1185">Reference proteome</keyword>
<dbReference type="PANTHER" id="PTHR24201">
    <property type="entry name" value="ANK_REP_REGION DOMAIN-CONTAINING PROTEIN"/>
    <property type="match status" value="1"/>
</dbReference>
<reference evidence="6" key="1">
    <citation type="submission" date="2024-04" db="EMBL/GenBank/DDBJ databases">
        <title>Salinicola lusitanus LLJ914,a marine bacterium isolated from the Okinawa Trough.</title>
        <authorList>
            <person name="Li J."/>
        </authorList>
    </citation>
    <scope>NUCLEOTIDE SEQUENCE [LARGE SCALE GENOMIC DNA]</scope>
</reference>
<comment type="caution">
    <text evidence="5">The sequence shown here is derived from an EMBL/GenBank/DDBJ whole genome shotgun (WGS) entry which is preliminary data.</text>
</comment>
<proteinExistence type="predicted"/>
<evidence type="ECO:0000256" key="1">
    <source>
        <dbReference type="ARBA" id="ARBA00022737"/>
    </source>
</evidence>
<keyword evidence="2 3" id="KW-0040">ANK repeat</keyword>
<dbReference type="PANTHER" id="PTHR24201:SF15">
    <property type="entry name" value="ANKYRIN REPEAT DOMAIN-CONTAINING PROTEIN 66"/>
    <property type="match status" value="1"/>
</dbReference>
<dbReference type="InterPro" id="IPR002110">
    <property type="entry name" value="Ankyrin_rpt"/>
</dbReference>
<accession>A0AAW0NLG5</accession>
<dbReference type="Proteomes" id="UP001460270">
    <property type="component" value="Unassembled WGS sequence"/>
</dbReference>
<protein>
    <submittedName>
        <fullName evidence="5">Uncharacterized protein</fullName>
    </submittedName>
</protein>
<dbReference type="AlphaFoldDB" id="A0AAW0NLG5"/>
<sequence length="137" mass="15526">MYRRGEKEGEREREEREGESHTDAVQVLLAHGARACLQTELGWTAAHFAAESGRLSVLRLLHVHHAPLDKPDHCGDTAQRIAQIYGHKECALFLKKAEAECQAYRKTAAQKGIKLDEDDEEWSRDAKENTDNMNTTQ</sequence>
<evidence type="ECO:0000256" key="3">
    <source>
        <dbReference type="PROSITE-ProRule" id="PRU00023"/>
    </source>
</evidence>
<dbReference type="SUPFAM" id="SSF48403">
    <property type="entry name" value="Ankyrin repeat"/>
    <property type="match status" value="1"/>
</dbReference>
<evidence type="ECO:0000313" key="6">
    <source>
        <dbReference type="Proteomes" id="UP001460270"/>
    </source>
</evidence>
<keyword evidence="1" id="KW-0677">Repeat</keyword>
<dbReference type="InterPro" id="IPR050776">
    <property type="entry name" value="Ank_Repeat/CDKN_Inhibitor"/>
</dbReference>
<feature type="region of interest" description="Disordered" evidence="4">
    <location>
        <begin position="1"/>
        <end position="22"/>
    </location>
</feature>